<evidence type="ECO:0000256" key="3">
    <source>
        <dbReference type="ARBA" id="ARBA00022989"/>
    </source>
</evidence>
<keyword evidence="2 5" id="KW-0812">Transmembrane</keyword>
<dbReference type="EMBL" id="DRXG01000098">
    <property type="protein sequence ID" value="HHN52530.1"/>
    <property type="molecule type" value="Genomic_DNA"/>
</dbReference>
<evidence type="ECO:0000256" key="5">
    <source>
        <dbReference type="SAM" id="Phobius"/>
    </source>
</evidence>
<gene>
    <name evidence="9" type="ORF">ENM30_04370</name>
    <name evidence="8" type="ORF">ENT82_06325</name>
    <name evidence="7" type="ORF">ENU43_06420</name>
</gene>
<feature type="transmembrane region" description="Helical" evidence="5">
    <location>
        <begin position="101"/>
        <end position="120"/>
    </location>
</feature>
<dbReference type="GO" id="GO:0043190">
    <property type="term" value="C:ATP-binding cassette (ABC) transporter complex"/>
    <property type="evidence" value="ECO:0007669"/>
    <property type="project" value="InterPro"/>
</dbReference>
<dbReference type="InterPro" id="IPR013525">
    <property type="entry name" value="ABC2_TM"/>
</dbReference>
<dbReference type="PROSITE" id="PS51012">
    <property type="entry name" value="ABC_TM2"/>
    <property type="match status" value="1"/>
</dbReference>
<feature type="transmembrane region" description="Helical" evidence="5">
    <location>
        <begin position="152"/>
        <end position="178"/>
    </location>
</feature>
<dbReference type="PANTHER" id="PTHR43027">
    <property type="entry name" value="DOXORUBICIN RESISTANCE ABC TRANSPORTER PERMEASE PROTEIN DRRC-RELATED"/>
    <property type="match status" value="1"/>
</dbReference>
<feature type="transmembrane region" description="Helical" evidence="5">
    <location>
        <begin position="40"/>
        <end position="61"/>
    </location>
</feature>
<evidence type="ECO:0000256" key="1">
    <source>
        <dbReference type="ARBA" id="ARBA00004141"/>
    </source>
</evidence>
<evidence type="ECO:0000313" key="7">
    <source>
        <dbReference type="EMBL" id="HGL41282.1"/>
    </source>
</evidence>
<dbReference type="EMBL" id="DTCM01000078">
    <property type="protein sequence ID" value="HGL41282.1"/>
    <property type="molecule type" value="Genomic_DNA"/>
</dbReference>
<dbReference type="EMBL" id="DTAD01000070">
    <property type="protein sequence ID" value="HGN90722.1"/>
    <property type="molecule type" value="Genomic_DNA"/>
</dbReference>
<dbReference type="GO" id="GO:0140359">
    <property type="term" value="F:ABC-type transporter activity"/>
    <property type="evidence" value="ECO:0007669"/>
    <property type="project" value="InterPro"/>
</dbReference>
<reference evidence="8" key="1">
    <citation type="journal article" date="2020" name="mSystems">
        <title>Genome- and Community-Level Interaction Insights into Carbon Utilization and Element Cycling Functions of Hydrothermarchaeota in Hydrothermal Sediment.</title>
        <authorList>
            <person name="Zhou Z."/>
            <person name="Liu Y."/>
            <person name="Xu W."/>
            <person name="Pan J."/>
            <person name="Luo Z.H."/>
            <person name="Li M."/>
        </authorList>
    </citation>
    <scope>NUCLEOTIDE SEQUENCE [LARGE SCALE GENOMIC DNA]</scope>
    <source>
        <strain evidence="9">SpSt-1073</strain>
        <strain evidence="8">SpSt-613</strain>
        <strain evidence="7">SpSt-669</strain>
    </source>
</reference>
<evidence type="ECO:0000256" key="2">
    <source>
        <dbReference type="ARBA" id="ARBA00022692"/>
    </source>
</evidence>
<comment type="subcellular location">
    <subcellularLocation>
        <location evidence="1">Membrane</location>
        <topology evidence="1">Multi-pass membrane protein</topology>
    </subcellularLocation>
</comment>
<dbReference type="Pfam" id="PF01061">
    <property type="entry name" value="ABC2_membrane"/>
    <property type="match status" value="1"/>
</dbReference>
<accession>A0A7C4E2C4</accession>
<dbReference type="PIRSF" id="PIRSF006648">
    <property type="entry name" value="DrrB"/>
    <property type="match status" value="1"/>
</dbReference>
<dbReference type="AlphaFoldDB" id="A0A7C4E2C4"/>
<name>A0A7C4E2C4_CALS0</name>
<evidence type="ECO:0000259" key="6">
    <source>
        <dbReference type="PROSITE" id="PS51012"/>
    </source>
</evidence>
<evidence type="ECO:0000256" key="4">
    <source>
        <dbReference type="ARBA" id="ARBA00023136"/>
    </source>
</evidence>
<evidence type="ECO:0000313" key="9">
    <source>
        <dbReference type="EMBL" id="HHN52530.1"/>
    </source>
</evidence>
<feature type="transmembrane region" description="Helical" evidence="5">
    <location>
        <begin position="243"/>
        <end position="262"/>
    </location>
</feature>
<sequence length="283" mass="32031">MFTSNWWEAVKLFQNLRHNLKAVYARTYVRVRSQFREPEWVLTESVIPLLIVFAAATLYRVSGSEQLAGFAVLGGAMMAFWDNVLWLMASQFYWEKESGNLDLYIIAPVSKMSILLGMSLGSIINTSIRALLIFLLAAFVLRVPVNIADPLAVFLVFTLTLTALYGLGMLMSSLYMLYGRGAYQLNDILSEPIYLLSGLYFPTIGRYSPFPAIVQFLVSLIPLTFGIDGLRRTIILGQGVEQIMLHIYVLLALTVALIPLAWRVLIFMENLGRREGRLSLRWM</sequence>
<proteinExistence type="predicted"/>
<feature type="transmembrane region" description="Helical" evidence="5">
    <location>
        <begin position="212"/>
        <end position="231"/>
    </location>
</feature>
<keyword evidence="3 5" id="KW-1133">Transmembrane helix</keyword>
<feature type="domain" description="ABC transmembrane type-2" evidence="6">
    <location>
        <begin position="36"/>
        <end position="268"/>
    </location>
</feature>
<dbReference type="InterPro" id="IPR052902">
    <property type="entry name" value="ABC-2_transporter"/>
</dbReference>
<comment type="caution">
    <text evidence="8">The sequence shown here is derived from an EMBL/GenBank/DDBJ whole genome shotgun (WGS) entry which is preliminary data.</text>
</comment>
<keyword evidence="4 5" id="KW-0472">Membrane</keyword>
<feature type="transmembrane region" description="Helical" evidence="5">
    <location>
        <begin position="126"/>
        <end position="145"/>
    </location>
</feature>
<evidence type="ECO:0000313" key="8">
    <source>
        <dbReference type="EMBL" id="HGN90722.1"/>
    </source>
</evidence>
<organism evidence="8">
    <name type="scientific">Caldiarchaeum subterraneum</name>
    <dbReference type="NCBI Taxonomy" id="311458"/>
    <lineage>
        <taxon>Archaea</taxon>
        <taxon>Nitrososphaerota</taxon>
        <taxon>Candidatus Caldarchaeales</taxon>
        <taxon>Candidatus Caldarchaeaceae</taxon>
        <taxon>Candidatus Caldarchaeum</taxon>
    </lineage>
</organism>
<dbReference type="PANTHER" id="PTHR43027:SF1">
    <property type="entry name" value="DOXORUBICIN RESISTANCE ABC TRANSPORTER PERMEASE PROTEIN DRRC-RELATED"/>
    <property type="match status" value="1"/>
</dbReference>
<protein>
    <submittedName>
        <fullName evidence="8">ABC transporter permease</fullName>
    </submittedName>
</protein>
<feature type="transmembrane region" description="Helical" evidence="5">
    <location>
        <begin position="67"/>
        <end position="89"/>
    </location>
</feature>
<dbReference type="InterPro" id="IPR000412">
    <property type="entry name" value="ABC_2_transport"/>
</dbReference>
<dbReference type="InterPro" id="IPR047817">
    <property type="entry name" value="ABC2_TM_bact-type"/>
</dbReference>